<keyword evidence="3" id="KW-1185">Reference proteome</keyword>
<proteinExistence type="predicted"/>
<gene>
    <name evidence="2" type="ORF">LWC05_11980</name>
</gene>
<sequence length="472" mass="47833">MSGALSDLGSIGSIAQGEGVAALSSLGGVGGLLGNAFGSILSEASWRGVSFYMPSSQDSAGRRLIQIWFPGVDAWRAQDLGAQDGQIRVRGLIIGDDYVIRAKRMRAALLARGPATLVHPWWGSLRCRLVEPGTISFAENEIRVARFEATFQREPTTSVSTGLFSQIASTVENVLTTADALVDQAALITRAVLSPLSLGVALAASVSSVVSQVSAVWDALFGSAPVAVQSVGTTERAALADGVSVPIANPDNTFADSVTTLLSGVPAALANAAMPADTSAVAAATLVSGDVSDDVTATQATSILLSGVTSIRTAIGSDTSAAVQSGAVQALGLVACVVTLAQAMATQTDQDYASQTDAAAARDTMVAAIDALQSQIVSVSAVAAIPVSGLSDAVLNARMAVVADISDRIGRLPALVTVSLGRPVDAWALAYAVAGDVSGDVASVWDDLITRNAAIHPALIGPGDVAVLEVLS</sequence>
<dbReference type="EMBL" id="JAJSOJ010000041">
    <property type="protein sequence ID" value="MCE0744601.1"/>
    <property type="molecule type" value="Genomic_DNA"/>
</dbReference>
<organism evidence="2 3">
    <name type="scientific">Acetobacter sicerae</name>
    <dbReference type="NCBI Taxonomy" id="85325"/>
    <lineage>
        <taxon>Bacteria</taxon>
        <taxon>Pseudomonadati</taxon>
        <taxon>Pseudomonadota</taxon>
        <taxon>Alphaproteobacteria</taxon>
        <taxon>Acetobacterales</taxon>
        <taxon>Acetobacteraceae</taxon>
        <taxon>Acetobacter</taxon>
    </lineage>
</organism>
<evidence type="ECO:0000313" key="2">
    <source>
        <dbReference type="EMBL" id="MCE0744601.1"/>
    </source>
</evidence>
<dbReference type="Pfam" id="PF07157">
    <property type="entry name" value="DNA_circ_N"/>
    <property type="match status" value="1"/>
</dbReference>
<comment type="caution">
    <text evidence="2">The sequence shown here is derived from an EMBL/GenBank/DDBJ whole genome shotgun (WGS) entry which is preliminary data.</text>
</comment>
<dbReference type="RefSeq" id="WP_232878404.1">
    <property type="nucleotide sequence ID" value="NZ_JAJSOJ010000041.1"/>
</dbReference>
<accession>A0ABS8VXL4</accession>
<protein>
    <submittedName>
        <fullName evidence="2">DNA circularization N-terminal domain-containing protein</fullName>
    </submittedName>
</protein>
<name>A0ABS8VXL4_9PROT</name>
<evidence type="ECO:0000313" key="3">
    <source>
        <dbReference type="Proteomes" id="UP001521074"/>
    </source>
</evidence>
<feature type="domain" description="DNA circulation N-terminal" evidence="1">
    <location>
        <begin position="41"/>
        <end position="125"/>
    </location>
</feature>
<dbReference type="InterPro" id="IPR009826">
    <property type="entry name" value="DNA_circ_N"/>
</dbReference>
<evidence type="ECO:0000259" key="1">
    <source>
        <dbReference type="Pfam" id="PF07157"/>
    </source>
</evidence>
<dbReference type="Proteomes" id="UP001521074">
    <property type="component" value="Unassembled WGS sequence"/>
</dbReference>
<reference evidence="2 3" key="1">
    <citation type="submission" date="2021-12" db="EMBL/GenBank/DDBJ databases">
        <title>Genome sequence of Acetobacter sicerae DmPark20a_162.</title>
        <authorList>
            <person name="Chaston J.M."/>
        </authorList>
    </citation>
    <scope>NUCLEOTIDE SEQUENCE [LARGE SCALE GENOMIC DNA]</scope>
    <source>
        <strain evidence="2 3">DmPark20a_162</strain>
    </source>
</reference>